<feature type="domain" description="Copper amine oxidase-like N-terminal" evidence="1">
    <location>
        <begin position="435"/>
        <end position="529"/>
    </location>
</feature>
<evidence type="ECO:0000313" key="3">
    <source>
        <dbReference type="Proteomes" id="UP000249260"/>
    </source>
</evidence>
<name>A0A328U3A4_9BACL</name>
<dbReference type="OrthoDB" id="2811497at2"/>
<gene>
    <name evidence="2" type="ORF">DL346_18625</name>
</gene>
<dbReference type="EMBL" id="QLUW01000003">
    <property type="protein sequence ID" value="RAP75375.1"/>
    <property type="molecule type" value="Genomic_DNA"/>
</dbReference>
<evidence type="ECO:0000259" key="1">
    <source>
        <dbReference type="Pfam" id="PF07833"/>
    </source>
</evidence>
<dbReference type="PROSITE" id="PS51257">
    <property type="entry name" value="PROKAR_LIPOPROTEIN"/>
    <property type="match status" value="1"/>
</dbReference>
<dbReference type="InterPro" id="IPR012854">
    <property type="entry name" value="Cu_amine_oxidase-like_N"/>
</dbReference>
<dbReference type="Gene3D" id="3.30.457.10">
    <property type="entry name" value="Copper amine oxidase-like, N-terminal domain"/>
    <property type="match status" value="1"/>
</dbReference>
<protein>
    <recommendedName>
        <fullName evidence="1">Copper amine oxidase-like N-terminal domain-containing protein</fullName>
    </recommendedName>
</protein>
<dbReference type="RefSeq" id="WP_112883639.1">
    <property type="nucleotide sequence ID" value="NZ_QLUW01000003.1"/>
</dbReference>
<proteinExistence type="predicted"/>
<dbReference type="SUPFAM" id="SSF55383">
    <property type="entry name" value="Copper amine oxidase, domain N"/>
    <property type="match status" value="1"/>
</dbReference>
<evidence type="ECO:0000313" key="2">
    <source>
        <dbReference type="EMBL" id="RAP75375.1"/>
    </source>
</evidence>
<accession>A0A328U3A4</accession>
<reference evidence="2 3" key="1">
    <citation type="submission" date="2018-06" db="EMBL/GenBank/DDBJ databases">
        <title>Paenibacillus montanisoli sp. nov., isolated from mountain area soil.</title>
        <authorList>
            <person name="Wu M."/>
        </authorList>
    </citation>
    <scope>NUCLEOTIDE SEQUENCE [LARGE SCALE GENOMIC DNA]</scope>
    <source>
        <strain evidence="2 3">RA17</strain>
    </source>
</reference>
<keyword evidence="3" id="KW-1185">Reference proteome</keyword>
<organism evidence="2 3">
    <name type="scientific">Paenibacillus montanisoli</name>
    <dbReference type="NCBI Taxonomy" id="2081970"/>
    <lineage>
        <taxon>Bacteria</taxon>
        <taxon>Bacillati</taxon>
        <taxon>Bacillota</taxon>
        <taxon>Bacilli</taxon>
        <taxon>Bacillales</taxon>
        <taxon>Paenibacillaceae</taxon>
        <taxon>Paenibacillus</taxon>
    </lineage>
</organism>
<comment type="caution">
    <text evidence="2">The sequence shown here is derived from an EMBL/GenBank/DDBJ whole genome shotgun (WGS) entry which is preliminary data.</text>
</comment>
<dbReference type="Pfam" id="PF07833">
    <property type="entry name" value="Cu_amine_oxidN1"/>
    <property type="match status" value="1"/>
</dbReference>
<dbReference type="AlphaFoldDB" id="A0A328U3A4"/>
<dbReference type="InterPro" id="IPR036582">
    <property type="entry name" value="Mao_N_sf"/>
</dbReference>
<dbReference type="Proteomes" id="UP000249260">
    <property type="component" value="Unassembled WGS sequence"/>
</dbReference>
<sequence>MRTWMTCRRTAGLLLLALIVAIMAGCQALGGVDFNAMLKQSLKVTSYEGSQTVEFKLLPKEDALKEASKEEKALFDLIAAVKLELHHVKIAKDGAMSADGKLSLGAKSIAFKAEMDAKLAVIDLEEAKRPIKFRMAAAAGAGAAPEAEAQFTETLKQMSDAASGFAIDNLPNPAHLTVVPGQAQIGGENVGGMKIHAELKGEELFDWVKSYVDALLADKEGLKAVLIELQKLVESQTEGLQSTGAESIFGSLPAGEPDTQSVEEAADGVVQLLTEIKDGMAKAEKENQAELRSLFANNTYVKGDLFIDSKLDIRQSVIEASIKPDLEALEAAATKEADGDEPGSIAENAMGQLDESVPFEGIWIKVTSDRWNVNGDVKPVKPNPPRLAIDGDRIAEMQGYEVLRLFKPDSVMYDLLRNQAHISKQTITMYPAFSEDAPIITPAGLTLIPLRSTANGFHASLKKEAGRLIVQDPATGTTISMKAGSNLVTVGGKQIKWSFPPTLIKGVTYVPARNFVNALGGTLKWEADEYDPEFRVLVMTREP</sequence>